<dbReference type="GO" id="GO:0005874">
    <property type="term" value="C:microtubule"/>
    <property type="evidence" value="ECO:0007669"/>
    <property type="project" value="UniProtKB-KW"/>
</dbReference>
<feature type="compositionally biased region" description="Polar residues" evidence="4">
    <location>
        <begin position="432"/>
        <end position="446"/>
    </location>
</feature>
<protein>
    <submittedName>
        <fullName evidence="6">Kinesin-like protein KIF22</fullName>
    </submittedName>
</protein>
<feature type="region of interest" description="Disordered" evidence="4">
    <location>
        <begin position="405"/>
        <end position="454"/>
    </location>
</feature>
<dbReference type="FunFam" id="1.10.150.280:FF:000003">
    <property type="entry name" value="Kinesin-like protein KIN-10C"/>
    <property type="match status" value="1"/>
</dbReference>
<dbReference type="GO" id="GO:0008574">
    <property type="term" value="F:plus-end-directed microtubule motor activity"/>
    <property type="evidence" value="ECO:0007669"/>
    <property type="project" value="TreeGrafter"/>
</dbReference>
<dbReference type="GO" id="GO:0008017">
    <property type="term" value="F:microtubule binding"/>
    <property type="evidence" value="ECO:0007669"/>
    <property type="project" value="InterPro"/>
</dbReference>
<dbReference type="SUPFAM" id="SSF52540">
    <property type="entry name" value="P-loop containing nucleoside triphosphate hydrolases"/>
    <property type="match status" value="1"/>
</dbReference>
<dbReference type="EMBL" id="JAMFTS010000003">
    <property type="protein sequence ID" value="KAJ4781476.1"/>
    <property type="molecule type" value="Genomic_DNA"/>
</dbReference>
<dbReference type="InterPro" id="IPR027640">
    <property type="entry name" value="Kinesin-like_fam"/>
</dbReference>
<evidence type="ECO:0000256" key="3">
    <source>
        <dbReference type="ARBA" id="ARBA00061615"/>
    </source>
</evidence>
<keyword evidence="7" id="KW-1185">Reference proteome</keyword>
<dbReference type="InterPro" id="IPR001752">
    <property type="entry name" value="Kinesin_motor_dom"/>
</dbReference>
<dbReference type="Pfam" id="PF12836">
    <property type="entry name" value="HHH_3"/>
    <property type="match status" value="1"/>
</dbReference>
<evidence type="ECO:0000259" key="5">
    <source>
        <dbReference type="SMART" id="SM00129"/>
    </source>
</evidence>
<dbReference type="SUPFAM" id="SSF47781">
    <property type="entry name" value="RuvA domain 2-like"/>
    <property type="match status" value="1"/>
</dbReference>
<keyword evidence="2" id="KW-0505">Motor protein</keyword>
<evidence type="ECO:0000256" key="1">
    <source>
        <dbReference type="ARBA" id="ARBA00022701"/>
    </source>
</evidence>
<reference evidence="6" key="1">
    <citation type="submission" date="2022-08" db="EMBL/GenBank/DDBJ databases">
        <authorList>
            <person name="Marques A."/>
        </authorList>
    </citation>
    <scope>NUCLEOTIDE SEQUENCE</scope>
    <source>
        <strain evidence="6">RhyPub2mFocal</strain>
        <tissue evidence="6">Leaves</tissue>
    </source>
</reference>
<dbReference type="Pfam" id="PF00225">
    <property type="entry name" value="Kinesin"/>
    <property type="match status" value="1"/>
</dbReference>
<feature type="domain" description="Kinesin motor" evidence="5">
    <location>
        <begin position="13"/>
        <end position="301"/>
    </location>
</feature>
<dbReference type="InterPro" id="IPR036961">
    <property type="entry name" value="Kinesin_motor_dom_sf"/>
</dbReference>
<dbReference type="Gene3D" id="3.40.850.10">
    <property type="entry name" value="Kinesin motor domain"/>
    <property type="match status" value="1"/>
</dbReference>
<dbReference type="Proteomes" id="UP001140206">
    <property type="component" value="Chromosome 3"/>
</dbReference>
<dbReference type="InterPro" id="IPR027417">
    <property type="entry name" value="P-loop_NTPase"/>
</dbReference>
<dbReference type="SMART" id="SM00129">
    <property type="entry name" value="KISc"/>
    <property type="match status" value="1"/>
</dbReference>
<dbReference type="GO" id="GO:0005871">
    <property type="term" value="C:kinesin complex"/>
    <property type="evidence" value="ECO:0007669"/>
    <property type="project" value="TreeGrafter"/>
</dbReference>
<proteinExistence type="inferred from homology"/>
<evidence type="ECO:0000313" key="6">
    <source>
        <dbReference type="EMBL" id="KAJ4781476.1"/>
    </source>
</evidence>
<keyword evidence="1" id="KW-0493">Microtubule</keyword>
<dbReference type="GO" id="GO:0016887">
    <property type="term" value="F:ATP hydrolysis activity"/>
    <property type="evidence" value="ECO:0007669"/>
    <property type="project" value="TreeGrafter"/>
</dbReference>
<evidence type="ECO:0000313" key="7">
    <source>
        <dbReference type="Proteomes" id="UP001140206"/>
    </source>
</evidence>
<dbReference type="Gene3D" id="1.10.150.280">
    <property type="entry name" value="AF1531-like domain"/>
    <property type="match status" value="1"/>
</dbReference>
<dbReference type="InterPro" id="IPR010994">
    <property type="entry name" value="RuvA_2-like"/>
</dbReference>
<sequence>MEGGKARPPRSQSSGVRVVAKFMKRSHVAKGHSSSDGDRLSVFFSDEGHALVSISPGAKGTRSTQKSVYQLDYCYEEEKGAEEIYAVEVKPLVQKLFDGTNCRFISYGAHHRWPVQLFEGSGENPSLVEMAMSDILHGNAGDIEISEYEVFQDQIYDLLEPKEKGVKLKSLSKVKVNTLDEFKSSYCQSNRCLRAHRGHRGLIIYTGHTSKLNFLDLGGYGGTTENKSLHAIMKIVYALNSKNPISYRDSRLTYQLHDLISWESPSVVIACLDRSDDQRNMRTLRLASYSSHVANQIQYNTVRRPTEQYATPIHGRYSMAVIKSKPVYGKVNRCYSIRPTTKKLGSVKDKNLNNDKEVKKLIPEEVMQGELADSQANLSTMPSVQLEIIPEVKPEVNDISDSMKVDHEESAESGILNDISDSKKVDHEESAESGNTSALMPATQQEDISDASEGEERPMLMETVLDYTASEDSIVEEGRTPAPVRELSVSERLMEISNSLKFIPDSGKPIHIGTPKRVSFSSCAFEPETPNDSTSLGVMDSGFHCSDMPQERLKARTTGMKKSLQKECLTFINSANKEDLKRLKGIGEVRANRILQLRDINPEPFKNVEDLKNIGITQRQFNKMAIKFMEDC</sequence>
<dbReference type="PANTHER" id="PTHR24115">
    <property type="entry name" value="KINESIN-RELATED"/>
    <property type="match status" value="1"/>
</dbReference>
<dbReference type="AlphaFoldDB" id="A0AAV8EPK0"/>
<comment type="caution">
    <text evidence="6">The sequence shown here is derived from an EMBL/GenBank/DDBJ whole genome shotgun (WGS) entry which is preliminary data.</text>
</comment>
<organism evidence="6 7">
    <name type="scientific">Rhynchospora pubera</name>
    <dbReference type="NCBI Taxonomy" id="906938"/>
    <lineage>
        <taxon>Eukaryota</taxon>
        <taxon>Viridiplantae</taxon>
        <taxon>Streptophyta</taxon>
        <taxon>Embryophyta</taxon>
        <taxon>Tracheophyta</taxon>
        <taxon>Spermatophyta</taxon>
        <taxon>Magnoliopsida</taxon>
        <taxon>Liliopsida</taxon>
        <taxon>Poales</taxon>
        <taxon>Cyperaceae</taxon>
        <taxon>Cyperoideae</taxon>
        <taxon>Rhynchosporeae</taxon>
        <taxon>Rhynchospora</taxon>
    </lineage>
</organism>
<dbReference type="GO" id="GO:0007018">
    <property type="term" value="P:microtubule-based movement"/>
    <property type="evidence" value="ECO:0007669"/>
    <property type="project" value="InterPro"/>
</dbReference>
<accession>A0AAV8EPK0</accession>
<comment type="similarity">
    <text evidence="3">Belongs to the TRAFAC class myosin-kinesin ATPase superfamily. Kinesin family. KIN-10 subfamily.</text>
</comment>
<evidence type="ECO:0000256" key="2">
    <source>
        <dbReference type="ARBA" id="ARBA00023175"/>
    </source>
</evidence>
<dbReference type="GO" id="GO:0005524">
    <property type="term" value="F:ATP binding"/>
    <property type="evidence" value="ECO:0007669"/>
    <property type="project" value="InterPro"/>
</dbReference>
<feature type="compositionally biased region" description="Basic and acidic residues" evidence="4">
    <location>
        <begin position="420"/>
        <end position="430"/>
    </location>
</feature>
<evidence type="ECO:0000256" key="4">
    <source>
        <dbReference type="SAM" id="MobiDB-lite"/>
    </source>
</evidence>
<name>A0AAV8EPK0_9POAL</name>
<dbReference type="PANTHER" id="PTHR24115:SF908">
    <property type="entry name" value="KINESIN-LIKE PROTEIN KIN-10C"/>
    <property type="match status" value="1"/>
</dbReference>
<gene>
    <name evidence="6" type="ORF">LUZ62_065733</name>
</gene>